<feature type="compositionally biased region" description="Polar residues" evidence="1">
    <location>
        <begin position="168"/>
        <end position="181"/>
    </location>
</feature>
<dbReference type="EMBL" id="GL945475">
    <property type="protein sequence ID" value="EGO04023.1"/>
    <property type="molecule type" value="Genomic_DNA"/>
</dbReference>
<organism evidence="3">
    <name type="scientific">Serpula lacrymans var. lacrymans (strain S7.3)</name>
    <name type="common">Dry rot fungus</name>
    <dbReference type="NCBI Taxonomy" id="936435"/>
    <lineage>
        <taxon>Eukaryota</taxon>
        <taxon>Fungi</taxon>
        <taxon>Dikarya</taxon>
        <taxon>Basidiomycota</taxon>
        <taxon>Agaricomycotina</taxon>
        <taxon>Agaricomycetes</taxon>
        <taxon>Agaricomycetidae</taxon>
        <taxon>Boletales</taxon>
        <taxon>Coniophorineae</taxon>
        <taxon>Serpulaceae</taxon>
        <taxon>Serpula</taxon>
    </lineage>
</organism>
<evidence type="ECO:0000256" key="1">
    <source>
        <dbReference type="SAM" id="MobiDB-lite"/>
    </source>
</evidence>
<dbReference type="AlphaFoldDB" id="F8PLB5"/>
<dbReference type="HOGENOM" id="CLU_1232488_0_0_1"/>
<name>F8PLB5_SERL3</name>
<protein>
    <submittedName>
        <fullName evidence="2">Uncharacterized protein</fullName>
    </submittedName>
</protein>
<dbReference type="Proteomes" id="UP000008063">
    <property type="component" value="Unassembled WGS sequence"/>
</dbReference>
<reference evidence="3" key="1">
    <citation type="journal article" date="2011" name="Science">
        <title>The plant cell wall-decomposing machinery underlies the functional diversity of forest fungi.</title>
        <authorList>
            <person name="Eastwood D.C."/>
            <person name="Floudas D."/>
            <person name="Binder M."/>
            <person name="Majcherczyk A."/>
            <person name="Schneider P."/>
            <person name="Aerts A."/>
            <person name="Asiegbu F.O."/>
            <person name="Baker S.E."/>
            <person name="Barry K."/>
            <person name="Bendiksby M."/>
            <person name="Blumentritt M."/>
            <person name="Coutinho P.M."/>
            <person name="Cullen D."/>
            <person name="de Vries R.P."/>
            <person name="Gathman A."/>
            <person name="Goodell B."/>
            <person name="Henrissat B."/>
            <person name="Ihrmark K."/>
            <person name="Kauserud H."/>
            <person name="Kohler A."/>
            <person name="LaButti K."/>
            <person name="Lapidus A."/>
            <person name="Lavin J.L."/>
            <person name="Lee Y.-H."/>
            <person name="Lindquist E."/>
            <person name="Lilly W."/>
            <person name="Lucas S."/>
            <person name="Morin E."/>
            <person name="Murat C."/>
            <person name="Oguiza J.A."/>
            <person name="Park J."/>
            <person name="Pisabarro A.G."/>
            <person name="Riley R."/>
            <person name="Rosling A."/>
            <person name="Salamov A."/>
            <person name="Schmidt O."/>
            <person name="Schmutz J."/>
            <person name="Skrede I."/>
            <person name="Stenlid J."/>
            <person name="Wiebenga A."/>
            <person name="Xie X."/>
            <person name="Kuees U."/>
            <person name="Hibbett D.S."/>
            <person name="Hoffmeister D."/>
            <person name="Hoegberg N."/>
            <person name="Martin F."/>
            <person name="Grigoriev I.V."/>
            <person name="Watkinson S.C."/>
        </authorList>
    </citation>
    <scope>NUCLEOTIDE SEQUENCE [LARGE SCALE GENOMIC DNA]</scope>
    <source>
        <strain evidence="3">strain S7.3</strain>
    </source>
</reference>
<dbReference type="InParanoid" id="F8PLB5"/>
<proteinExistence type="predicted"/>
<accession>F8PLB5</accession>
<feature type="non-terminal residue" evidence="2">
    <location>
        <position position="1"/>
    </location>
</feature>
<feature type="region of interest" description="Disordered" evidence="1">
    <location>
        <begin position="18"/>
        <end position="225"/>
    </location>
</feature>
<gene>
    <name evidence="2" type="ORF">SERLA73DRAFT_175759</name>
</gene>
<evidence type="ECO:0000313" key="3">
    <source>
        <dbReference type="Proteomes" id="UP000008063"/>
    </source>
</evidence>
<keyword evidence="3" id="KW-1185">Reference proteome</keyword>
<evidence type="ECO:0000313" key="2">
    <source>
        <dbReference type="EMBL" id="EGO04023.1"/>
    </source>
</evidence>
<sequence>GRNAAAGAGAAGLGAGALHEYDKHTGQQQQEGPDVGAAQTGGHGDGFVQSGYERTRYGGQGSTEIQPPRPDVGAAQTGSHEDEFVQSGYDRTRHGGEGTTEIKQPHPDVGAAQTGSHGDGFVQSGYDRTRHGGQGTTEIQQGLGQLNLGGAGGRAKQDTFGSSYDKPGSQQGGLQEFQGQVQGEGYQGSGKELPRTPAGTNQSGTDENLIGPGANAPQGPGSSVY</sequence>